<dbReference type="STRING" id="180197.SAMN02982919_02222"/>
<reference evidence="1 2" key="1">
    <citation type="submission" date="2016-10" db="EMBL/GenBank/DDBJ databases">
        <authorList>
            <person name="de Groot N.N."/>
        </authorList>
    </citation>
    <scope>NUCLEOTIDE SEQUENCE [LARGE SCALE GENOMIC DNA]</scope>
    <source>
        <strain evidence="1 2">ATCC 35958</strain>
    </source>
</reference>
<organism evidence="1 2">
    <name type="scientific">Giesbergeria anulus</name>
    <dbReference type="NCBI Taxonomy" id="180197"/>
    <lineage>
        <taxon>Bacteria</taxon>
        <taxon>Pseudomonadati</taxon>
        <taxon>Pseudomonadota</taxon>
        <taxon>Betaproteobacteria</taxon>
        <taxon>Burkholderiales</taxon>
        <taxon>Comamonadaceae</taxon>
        <taxon>Giesbergeria</taxon>
    </lineage>
</organism>
<name>A0A1H9NHR8_9BURK</name>
<keyword evidence="2" id="KW-1185">Reference proteome</keyword>
<proteinExistence type="predicted"/>
<protein>
    <submittedName>
        <fullName evidence="1">Uncharacterized protein</fullName>
    </submittedName>
</protein>
<dbReference type="Proteomes" id="UP000199766">
    <property type="component" value="Unassembled WGS sequence"/>
</dbReference>
<dbReference type="AlphaFoldDB" id="A0A1H9NHR8"/>
<dbReference type="EMBL" id="FOGD01000007">
    <property type="protein sequence ID" value="SER35458.1"/>
    <property type="molecule type" value="Genomic_DNA"/>
</dbReference>
<accession>A0A1H9NHR8</accession>
<evidence type="ECO:0000313" key="2">
    <source>
        <dbReference type="Proteomes" id="UP000199766"/>
    </source>
</evidence>
<evidence type="ECO:0000313" key="1">
    <source>
        <dbReference type="EMBL" id="SER35458.1"/>
    </source>
</evidence>
<sequence>MNAVVAKEIHLLRAASLGGNSSPPNLKIIVGESQMPDNLSIEAAKEIYAAQAKELADGLLKSLPGGTLDQLLAELLERKASLLRVPR</sequence>
<dbReference type="RefSeq" id="WP_091457475.1">
    <property type="nucleotide sequence ID" value="NZ_FOGD01000007.1"/>
</dbReference>
<gene>
    <name evidence="1" type="ORF">SAMN02982919_02222</name>
</gene>